<dbReference type="PANTHER" id="PTHR21310:SF42">
    <property type="entry name" value="BIFUNCTIONAL AAC_APH"/>
    <property type="match status" value="1"/>
</dbReference>
<evidence type="ECO:0000313" key="3">
    <source>
        <dbReference type="EMBL" id="WUP53003.1"/>
    </source>
</evidence>
<sequence length="295" mass="31587">MHPDQVDVTSGVVAALVAAQFPRWRHHPVRPVVSHGTVNALFRLGEGIVLRFPLRPSPEHRDELVREQEVARRIAPQVPLPVPEPLALGEPGPGYPGVWTAYRWIPGTPLDDAAVGDPVRVARDLAGFVTALHGMDTAGAVWPGRGRGGPLHLMDGFVQRCLAGSVDLVDTARLGRIWAGCRDAPAHTGADVWVHADLMPGNLLVRDGRLAAVIDLGTVNFGDPAVDLMPAWNLMGPAARDAYRRALGVDDATWERGRGWALVQAIGALPYYVDTNPVMAATARRTLGALLDASG</sequence>
<name>A0A420F457_9ACTN</name>
<organism evidence="2 4">
    <name type="scientific">Micromonospora globbae</name>
    <dbReference type="NCBI Taxonomy" id="1894969"/>
    <lineage>
        <taxon>Bacteria</taxon>
        <taxon>Bacillati</taxon>
        <taxon>Actinomycetota</taxon>
        <taxon>Actinomycetes</taxon>
        <taxon>Micromonosporales</taxon>
        <taxon>Micromonosporaceae</taxon>
        <taxon>Micromonospora</taxon>
    </lineage>
</organism>
<keyword evidence="5" id="KW-1185">Reference proteome</keyword>
<protein>
    <submittedName>
        <fullName evidence="2">Aminoglycoside phosphotransferase family protein</fullName>
    </submittedName>
</protein>
<dbReference type="RefSeq" id="WP_120327839.1">
    <property type="nucleotide sequence ID" value="NZ_CP108084.1"/>
</dbReference>
<proteinExistence type="predicted"/>
<dbReference type="Proteomes" id="UP001432190">
    <property type="component" value="Chromosome"/>
</dbReference>
<dbReference type="InterPro" id="IPR051678">
    <property type="entry name" value="AGP_Transferase"/>
</dbReference>
<dbReference type="Gene3D" id="3.90.1200.10">
    <property type="match status" value="1"/>
</dbReference>
<dbReference type="EMBL" id="CP108084">
    <property type="protein sequence ID" value="WUP53003.1"/>
    <property type="molecule type" value="Genomic_DNA"/>
</dbReference>
<dbReference type="InterPro" id="IPR002575">
    <property type="entry name" value="Aminoglycoside_PTrfase"/>
</dbReference>
<dbReference type="InterPro" id="IPR011009">
    <property type="entry name" value="Kinase-like_dom_sf"/>
</dbReference>
<dbReference type="CDD" id="cd05155">
    <property type="entry name" value="APH_ChoK_like_1"/>
    <property type="match status" value="1"/>
</dbReference>
<dbReference type="GO" id="GO:0016740">
    <property type="term" value="F:transferase activity"/>
    <property type="evidence" value="ECO:0007669"/>
    <property type="project" value="UniProtKB-KW"/>
</dbReference>
<evidence type="ECO:0000313" key="2">
    <source>
        <dbReference type="EMBL" id="RKF27696.1"/>
    </source>
</evidence>
<gene>
    <name evidence="2" type="ORF">D7I43_08335</name>
    <name evidence="3" type="ORF">OG994_22165</name>
</gene>
<dbReference type="EMBL" id="RAQQ01000005">
    <property type="protein sequence ID" value="RKF27696.1"/>
    <property type="molecule type" value="Genomic_DNA"/>
</dbReference>
<dbReference type="PANTHER" id="PTHR21310">
    <property type="entry name" value="AMINOGLYCOSIDE PHOSPHOTRANSFERASE-RELATED-RELATED"/>
    <property type="match status" value="1"/>
</dbReference>
<dbReference type="Proteomes" id="UP000285744">
    <property type="component" value="Unassembled WGS sequence"/>
</dbReference>
<dbReference type="Gene3D" id="3.30.200.20">
    <property type="entry name" value="Phosphorylase Kinase, domain 1"/>
    <property type="match status" value="1"/>
</dbReference>
<dbReference type="Pfam" id="PF01636">
    <property type="entry name" value="APH"/>
    <property type="match status" value="1"/>
</dbReference>
<accession>A0A420F457</accession>
<dbReference type="SUPFAM" id="SSF56112">
    <property type="entry name" value="Protein kinase-like (PK-like)"/>
    <property type="match status" value="1"/>
</dbReference>
<dbReference type="OrthoDB" id="9797603at2"/>
<evidence type="ECO:0000259" key="1">
    <source>
        <dbReference type="Pfam" id="PF01636"/>
    </source>
</evidence>
<evidence type="ECO:0000313" key="4">
    <source>
        <dbReference type="Proteomes" id="UP000285744"/>
    </source>
</evidence>
<evidence type="ECO:0000313" key="5">
    <source>
        <dbReference type="Proteomes" id="UP001432190"/>
    </source>
</evidence>
<dbReference type="AlphaFoldDB" id="A0A420F457"/>
<keyword evidence="2" id="KW-0808">Transferase</keyword>
<feature type="domain" description="Aminoglycoside phosphotransferase" evidence="1">
    <location>
        <begin position="33"/>
        <end position="260"/>
    </location>
</feature>
<reference evidence="2 4" key="1">
    <citation type="journal article" date="2018" name="Int. J. Syst. Evol. Microbiol.">
        <title>Micromonospora globbae sp. nov., an endophytic actinomycete isolated from roots of Globba winitii C. H. Wright.</title>
        <authorList>
            <person name="Kuncharoen N."/>
            <person name="Pittayakhajonwut P."/>
            <person name="Tanasupawat S."/>
        </authorList>
    </citation>
    <scope>NUCLEOTIDE SEQUENCE [LARGE SCALE GENOMIC DNA]</scope>
    <source>
        <strain evidence="2 4">WPS1-2</strain>
    </source>
</reference>
<reference evidence="3" key="2">
    <citation type="submission" date="2022-10" db="EMBL/GenBank/DDBJ databases">
        <title>The complete genomes of actinobacterial strains from the NBC collection.</title>
        <authorList>
            <person name="Joergensen T.S."/>
            <person name="Alvarez Arevalo M."/>
            <person name="Sterndorff E.B."/>
            <person name="Faurdal D."/>
            <person name="Vuksanovic O."/>
            <person name="Mourched A.-S."/>
            <person name="Charusanti P."/>
            <person name="Shaw S."/>
            <person name="Blin K."/>
            <person name="Weber T."/>
        </authorList>
    </citation>
    <scope>NUCLEOTIDE SEQUENCE</scope>
    <source>
        <strain evidence="3">NBC_00256</strain>
    </source>
</reference>